<dbReference type="EMBL" id="JABFAC010000004">
    <property type="protein sequence ID" value="MBA0610137.1"/>
    <property type="molecule type" value="Genomic_DNA"/>
</dbReference>
<evidence type="ECO:0000313" key="2">
    <source>
        <dbReference type="EMBL" id="MBA0610137.1"/>
    </source>
</evidence>
<comment type="caution">
    <text evidence="2">The sequence shown here is derived from an EMBL/GenBank/DDBJ whole genome shotgun (WGS) entry which is preliminary data.</text>
</comment>
<gene>
    <name evidence="2" type="ORF">Godav_011021</name>
</gene>
<sequence>MANFENETFKVYSQIQFKGEDTGLGWNLIKRTVDASDDLWESGLKLPSVIKVRAPSLGILPSEFFEDIDSNMLEENEEETVINDVHIDGNNQKRKTPEAETSHFKTRRKKSLKQIGGAVRLSNQIEKLCNATNNKV</sequence>
<feature type="region of interest" description="Disordered" evidence="1">
    <location>
        <begin position="89"/>
        <end position="108"/>
    </location>
</feature>
<dbReference type="AlphaFoldDB" id="A0A7J8R8F4"/>
<name>A0A7J8R8F4_GOSDV</name>
<evidence type="ECO:0000313" key="3">
    <source>
        <dbReference type="Proteomes" id="UP000593561"/>
    </source>
</evidence>
<protein>
    <submittedName>
        <fullName evidence="2">Uncharacterized protein</fullName>
    </submittedName>
</protein>
<accession>A0A7J8R8F4</accession>
<keyword evidence="3" id="KW-1185">Reference proteome</keyword>
<proteinExistence type="predicted"/>
<evidence type="ECO:0000256" key="1">
    <source>
        <dbReference type="SAM" id="MobiDB-lite"/>
    </source>
</evidence>
<organism evidence="2 3">
    <name type="scientific">Gossypium davidsonii</name>
    <name type="common">Davidson's cotton</name>
    <name type="synonym">Gossypium klotzschianum subsp. davidsonii</name>
    <dbReference type="NCBI Taxonomy" id="34287"/>
    <lineage>
        <taxon>Eukaryota</taxon>
        <taxon>Viridiplantae</taxon>
        <taxon>Streptophyta</taxon>
        <taxon>Embryophyta</taxon>
        <taxon>Tracheophyta</taxon>
        <taxon>Spermatophyta</taxon>
        <taxon>Magnoliopsida</taxon>
        <taxon>eudicotyledons</taxon>
        <taxon>Gunneridae</taxon>
        <taxon>Pentapetalae</taxon>
        <taxon>rosids</taxon>
        <taxon>malvids</taxon>
        <taxon>Malvales</taxon>
        <taxon>Malvaceae</taxon>
        <taxon>Malvoideae</taxon>
        <taxon>Gossypium</taxon>
    </lineage>
</organism>
<reference evidence="2 3" key="1">
    <citation type="journal article" date="2019" name="Genome Biol. Evol.">
        <title>Insights into the evolution of the New World diploid cottons (Gossypium, subgenus Houzingenia) based on genome sequencing.</title>
        <authorList>
            <person name="Grover C.E."/>
            <person name="Arick M.A. 2nd"/>
            <person name="Thrash A."/>
            <person name="Conover J.L."/>
            <person name="Sanders W.S."/>
            <person name="Peterson D.G."/>
            <person name="Frelichowski J.E."/>
            <person name="Scheffler J.A."/>
            <person name="Scheffler B.E."/>
            <person name="Wendel J.F."/>
        </authorList>
    </citation>
    <scope>NUCLEOTIDE SEQUENCE [LARGE SCALE GENOMIC DNA]</scope>
    <source>
        <strain evidence="2">27</strain>
        <tissue evidence="2">Leaf</tissue>
    </source>
</reference>
<dbReference type="Proteomes" id="UP000593561">
    <property type="component" value="Unassembled WGS sequence"/>
</dbReference>